<evidence type="ECO:0000256" key="7">
    <source>
        <dbReference type="SAM" id="Phobius"/>
    </source>
</evidence>
<keyword evidence="4 7" id="KW-0812">Transmembrane</keyword>
<accession>A0A3N0DIH3</accession>
<dbReference type="PANTHER" id="PTHR33406">
    <property type="entry name" value="MEMBRANE PROTEIN MJ1562-RELATED"/>
    <property type="match status" value="1"/>
</dbReference>
<comment type="similarity">
    <text evidence="2">Belongs to the resistance-nodulation-cell division (RND) (TC 2.A.6) family. MmpL subfamily.</text>
</comment>
<gene>
    <name evidence="9" type="ORF">EFL95_18960</name>
</gene>
<feature type="transmembrane region" description="Helical" evidence="7">
    <location>
        <begin position="547"/>
        <end position="566"/>
    </location>
</feature>
<dbReference type="OrthoDB" id="7051771at2"/>
<feature type="transmembrane region" description="Helical" evidence="7">
    <location>
        <begin position="667"/>
        <end position="686"/>
    </location>
</feature>
<keyword evidence="5 7" id="KW-1133">Transmembrane helix</keyword>
<feature type="transmembrane region" description="Helical" evidence="7">
    <location>
        <begin position="520"/>
        <end position="540"/>
    </location>
</feature>
<evidence type="ECO:0000256" key="6">
    <source>
        <dbReference type="ARBA" id="ARBA00023136"/>
    </source>
</evidence>
<dbReference type="GO" id="GO:0005886">
    <property type="term" value="C:plasma membrane"/>
    <property type="evidence" value="ECO:0007669"/>
    <property type="project" value="UniProtKB-SubCell"/>
</dbReference>
<feature type="transmembrane region" description="Helical" evidence="7">
    <location>
        <begin position="182"/>
        <end position="200"/>
    </location>
</feature>
<evidence type="ECO:0000313" key="10">
    <source>
        <dbReference type="Proteomes" id="UP000277094"/>
    </source>
</evidence>
<feature type="domain" description="Membrane transport protein MMPL" evidence="8">
    <location>
        <begin position="467"/>
        <end position="712"/>
    </location>
</feature>
<dbReference type="SUPFAM" id="SSF82866">
    <property type="entry name" value="Multidrug efflux transporter AcrB transmembrane domain"/>
    <property type="match status" value="2"/>
</dbReference>
<dbReference type="InterPro" id="IPR004869">
    <property type="entry name" value="MMPL_dom"/>
</dbReference>
<organism evidence="9 10">
    <name type="scientific">Nocardioides marmorisolisilvae</name>
    <dbReference type="NCBI Taxonomy" id="1542737"/>
    <lineage>
        <taxon>Bacteria</taxon>
        <taxon>Bacillati</taxon>
        <taxon>Actinomycetota</taxon>
        <taxon>Actinomycetes</taxon>
        <taxon>Propionibacteriales</taxon>
        <taxon>Nocardioidaceae</taxon>
        <taxon>Nocardioides</taxon>
    </lineage>
</organism>
<keyword evidence="10" id="KW-1185">Reference proteome</keyword>
<feature type="transmembrane region" description="Helical" evidence="7">
    <location>
        <begin position="641"/>
        <end position="661"/>
    </location>
</feature>
<dbReference type="RefSeq" id="WP_123235675.1">
    <property type="nucleotide sequence ID" value="NZ_RJSG01000006.1"/>
</dbReference>
<evidence type="ECO:0000256" key="1">
    <source>
        <dbReference type="ARBA" id="ARBA00004651"/>
    </source>
</evidence>
<evidence type="ECO:0000256" key="2">
    <source>
        <dbReference type="ARBA" id="ARBA00010157"/>
    </source>
</evidence>
<dbReference type="Proteomes" id="UP000277094">
    <property type="component" value="Unassembled WGS sequence"/>
</dbReference>
<dbReference type="Pfam" id="PF03176">
    <property type="entry name" value="MMPL"/>
    <property type="match status" value="2"/>
</dbReference>
<evidence type="ECO:0000313" key="9">
    <source>
        <dbReference type="EMBL" id="RNL75487.1"/>
    </source>
</evidence>
<dbReference type="InterPro" id="IPR050545">
    <property type="entry name" value="Mycobact_MmpL"/>
</dbReference>
<dbReference type="AlphaFoldDB" id="A0A3N0DIH3"/>
<keyword evidence="3" id="KW-1003">Cell membrane</keyword>
<dbReference type="EMBL" id="RJSG01000006">
    <property type="protein sequence ID" value="RNL75487.1"/>
    <property type="molecule type" value="Genomic_DNA"/>
</dbReference>
<feature type="transmembrane region" description="Helical" evidence="7">
    <location>
        <begin position="586"/>
        <end position="606"/>
    </location>
</feature>
<feature type="transmembrane region" description="Helical" evidence="7">
    <location>
        <begin position="205"/>
        <end position="225"/>
    </location>
</feature>
<feature type="transmembrane region" description="Helical" evidence="7">
    <location>
        <begin position="373"/>
        <end position="393"/>
    </location>
</feature>
<evidence type="ECO:0000256" key="3">
    <source>
        <dbReference type="ARBA" id="ARBA00022475"/>
    </source>
</evidence>
<reference evidence="9 10" key="1">
    <citation type="submission" date="2018-11" db="EMBL/GenBank/DDBJ databases">
        <authorList>
            <person name="Li F."/>
        </authorList>
    </citation>
    <scope>NUCLEOTIDE SEQUENCE [LARGE SCALE GENOMIC DNA]</scope>
    <source>
        <strain evidence="9 10">KIS18-7</strain>
    </source>
</reference>
<feature type="transmembrane region" description="Helical" evidence="7">
    <location>
        <begin position="313"/>
        <end position="335"/>
    </location>
</feature>
<proteinExistence type="inferred from homology"/>
<keyword evidence="6 7" id="KW-0472">Membrane</keyword>
<sequence>MLNRWIQFLLTRARFVLVTGLLVTIAAAAFGLGVFDSLGKGGFDDPKSDSAKELAHERAVFGNKNVDVIAIYRSKDLVASDPQFQAEVEKTLAGIPRGTTTAVLTPWQTKDPGMVSTDKHAVQVLVSLTGETQAQQSDNNDLVMPALKKTDGDLEADIAGPWAVYSGVNETVSSDLARAEAITLPIVLILSLLIFGSLVAASMPVLVGAISVLGALAVVRLITLFGEVSVFSINVISLLGMGLAIDYALFIISRFREELAVLPDEPGASRTAMRATLQTAGRTVLFSGFTVAAAMSALLVFPQNFLRSLGYGGIAAVLVGVTTALTVLPAILILLGRRIDAGRMPWRRNRAVGVDNDHGAWARLAHAVMGRPVIVMAVIIGGLLLVASPFLGVKWGSVDYRVLPPDHPAHVAAEKLNQEFGQEKSTANVLLDTDSARAVSAYVKQAEDVPGVLDVRTVEQKGGETLLRATWSGNSQTDVSRQVVKDLRAIQGPDGEHVLIGGLSANTVDLLASIKSHLPWMGLIIVMVMLVLLFLAFGSVVLPIKAVLMNMLSISASFGVITWIFAGGHLEGFLGYTSTGFLDATQPIFMLAILVGLSMDYEVFLLSRVREQWDRTAGSGMTEAERNTDAVAVGVQKTGRIITSAALLLAVVIGGFSTSGIVFMKMIGVGMLVALLVDATIVRALLVPATMKLLGRWNWWAPAPLRRFWDRYGLREGESGPSVHHRELEHLAG</sequence>
<evidence type="ECO:0000256" key="5">
    <source>
        <dbReference type="ARBA" id="ARBA00022989"/>
    </source>
</evidence>
<comment type="caution">
    <text evidence="9">The sequence shown here is derived from an EMBL/GenBank/DDBJ whole genome shotgun (WGS) entry which is preliminary data.</text>
</comment>
<feature type="transmembrane region" description="Helical" evidence="7">
    <location>
        <begin position="231"/>
        <end position="252"/>
    </location>
</feature>
<protein>
    <submittedName>
        <fullName evidence="9">MMPL family transporter</fullName>
    </submittedName>
</protein>
<comment type="subcellular location">
    <subcellularLocation>
        <location evidence="1">Cell membrane</location>
        <topology evidence="1">Multi-pass membrane protein</topology>
    </subcellularLocation>
</comment>
<evidence type="ECO:0000256" key="4">
    <source>
        <dbReference type="ARBA" id="ARBA00022692"/>
    </source>
</evidence>
<feature type="domain" description="Membrane transport protein MMPL" evidence="8">
    <location>
        <begin position="45"/>
        <end position="374"/>
    </location>
</feature>
<dbReference type="Gene3D" id="1.20.1640.10">
    <property type="entry name" value="Multidrug efflux transporter AcrB transmembrane domain"/>
    <property type="match status" value="2"/>
</dbReference>
<feature type="transmembrane region" description="Helical" evidence="7">
    <location>
        <begin position="283"/>
        <end position="301"/>
    </location>
</feature>
<evidence type="ECO:0000259" key="8">
    <source>
        <dbReference type="Pfam" id="PF03176"/>
    </source>
</evidence>
<dbReference type="PANTHER" id="PTHR33406:SF11">
    <property type="entry name" value="MEMBRANE PROTEIN SCO6666-RELATED"/>
    <property type="match status" value="1"/>
</dbReference>
<name>A0A3N0DIH3_9ACTN</name>